<dbReference type="EC" id="2.7.13.3" evidence="2"/>
<evidence type="ECO:0000256" key="3">
    <source>
        <dbReference type="ARBA" id="ARBA00022553"/>
    </source>
</evidence>
<dbReference type="InterPro" id="IPR036890">
    <property type="entry name" value="HATPase_C_sf"/>
</dbReference>
<evidence type="ECO:0000256" key="2">
    <source>
        <dbReference type="ARBA" id="ARBA00012438"/>
    </source>
</evidence>
<dbReference type="InterPro" id="IPR011712">
    <property type="entry name" value="Sig_transdc_His_kin_sub3_dim/P"/>
</dbReference>
<evidence type="ECO:0000256" key="7">
    <source>
        <dbReference type="ARBA" id="ARBA00022840"/>
    </source>
</evidence>
<keyword evidence="9" id="KW-1133">Transmembrane helix</keyword>
<dbReference type="CDD" id="cd16917">
    <property type="entry name" value="HATPase_UhpB-NarQ-NarX-like"/>
    <property type="match status" value="1"/>
</dbReference>
<dbReference type="InterPro" id="IPR050482">
    <property type="entry name" value="Sensor_HK_TwoCompSys"/>
</dbReference>
<dbReference type="Proteomes" id="UP000204221">
    <property type="component" value="Chromosome"/>
</dbReference>
<keyword evidence="3" id="KW-0597">Phosphoprotein</keyword>
<reference evidence="11 12" key="1">
    <citation type="submission" date="2017-07" db="EMBL/GenBank/DDBJ databases">
        <title>Complete genome sequence of Actinoalloteichus hoggarensis DSM 45943, type strain of Actinoalloteichus hoggarensis.</title>
        <authorList>
            <person name="Ruckert C."/>
            <person name="Nouioui I."/>
            <person name="Willmese J."/>
            <person name="van Wezel G."/>
            <person name="Klenk H.-P."/>
            <person name="Kalinowski J."/>
            <person name="Zotchev S.B."/>
        </authorList>
    </citation>
    <scope>NUCLEOTIDE SEQUENCE [LARGE SCALE GENOMIC DNA]</scope>
    <source>
        <strain evidence="11 12">DSM 45943</strain>
    </source>
</reference>
<keyword evidence="8" id="KW-0902">Two-component regulatory system</keyword>
<feature type="transmembrane region" description="Helical" evidence="9">
    <location>
        <begin position="94"/>
        <end position="114"/>
    </location>
</feature>
<evidence type="ECO:0000313" key="11">
    <source>
        <dbReference type="EMBL" id="ASO20493.1"/>
    </source>
</evidence>
<organism evidence="11 12">
    <name type="scientific">Actinoalloteichus hoggarensis</name>
    <dbReference type="NCBI Taxonomy" id="1470176"/>
    <lineage>
        <taxon>Bacteria</taxon>
        <taxon>Bacillati</taxon>
        <taxon>Actinomycetota</taxon>
        <taxon>Actinomycetes</taxon>
        <taxon>Pseudonocardiales</taxon>
        <taxon>Pseudonocardiaceae</taxon>
        <taxon>Actinoalloteichus</taxon>
    </lineage>
</organism>
<keyword evidence="12" id="KW-1185">Reference proteome</keyword>
<evidence type="ECO:0000313" key="12">
    <source>
        <dbReference type="Proteomes" id="UP000204221"/>
    </source>
</evidence>
<dbReference type="AlphaFoldDB" id="A0A221W469"/>
<keyword evidence="4 11" id="KW-0808">Transferase</keyword>
<name>A0A221W469_9PSEU</name>
<dbReference type="EMBL" id="CP022521">
    <property type="protein sequence ID" value="ASO20493.1"/>
    <property type="molecule type" value="Genomic_DNA"/>
</dbReference>
<evidence type="ECO:0000256" key="8">
    <source>
        <dbReference type="ARBA" id="ARBA00023012"/>
    </source>
</evidence>
<dbReference type="GO" id="GO:0000155">
    <property type="term" value="F:phosphorelay sensor kinase activity"/>
    <property type="evidence" value="ECO:0007669"/>
    <property type="project" value="InterPro"/>
</dbReference>
<evidence type="ECO:0000256" key="1">
    <source>
        <dbReference type="ARBA" id="ARBA00000085"/>
    </source>
</evidence>
<protein>
    <recommendedName>
        <fullName evidence="2">histidine kinase</fullName>
        <ecNumber evidence="2">2.7.13.3</ecNumber>
    </recommendedName>
</protein>
<dbReference type="PROSITE" id="PS50109">
    <property type="entry name" value="HIS_KIN"/>
    <property type="match status" value="1"/>
</dbReference>
<dbReference type="KEGG" id="ahg:AHOG_14255"/>
<dbReference type="GO" id="GO:0005524">
    <property type="term" value="F:ATP binding"/>
    <property type="evidence" value="ECO:0007669"/>
    <property type="project" value="UniProtKB-KW"/>
</dbReference>
<sequence>MLLDAAAALVVIGVFWLPSIAGAPAPWLIVVGVAAAVVAGAAMQTRRRHPRLSAAAAAAATIVAGVLEVTQDPMLAAAWCLYPVALARGDRSRALVVGLVIATAAAMTIGMPVAGPDDTVQRLVIAAAALSVAWLAGVAVGRQIDAAVAVERAQARERAARLQLDVARDVHDVVGHALGVIGAEAGVIRALPDADERELRDALTDIEGHARNALEEMQVLVGSLRTDPAVAAPSAGAAATGGGLGRLPALIDATRSAGVDVASRIAVPPSVDEATGMVATRIVQEALGNVVRHAPGAACTVELGQDGDVLVVRVRDDGPGMPNLAAGGFGLTGMRERARLVGGTVEWRNRPGRGFEVEARLPSAGAR</sequence>
<gene>
    <name evidence="11" type="primary">liaS3</name>
    <name evidence="11" type="ORF">AHOG_14255</name>
</gene>
<dbReference type="Pfam" id="PF02518">
    <property type="entry name" value="HATPase_c"/>
    <property type="match status" value="1"/>
</dbReference>
<evidence type="ECO:0000256" key="4">
    <source>
        <dbReference type="ARBA" id="ARBA00022679"/>
    </source>
</evidence>
<dbReference type="Pfam" id="PF07730">
    <property type="entry name" value="HisKA_3"/>
    <property type="match status" value="1"/>
</dbReference>
<dbReference type="SMART" id="SM00387">
    <property type="entry name" value="HATPase_c"/>
    <property type="match status" value="1"/>
</dbReference>
<evidence type="ECO:0000259" key="10">
    <source>
        <dbReference type="PROSITE" id="PS50109"/>
    </source>
</evidence>
<keyword evidence="9" id="KW-0812">Transmembrane</keyword>
<feature type="domain" description="Histidine kinase" evidence="10">
    <location>
        <begin position="281"/>
        <end position="365"/>
    </location>
</feature>
<keyword evidence="7" id="KW-0067">ATP-binding</keyword>
<dbReference type="Gene3D" id="1.20.5.1930">
    <property type="match status" value="1"/>
</dbReference>
<dbReference type="SUPFAM" id="SSF55874">
    <property type="entry name" value="ATPase domain of HSP90 chaperone/DNA topoisomerase II/histidine kinase"/>
    <property type="match status" value="1"/>
</dbReference>
<evidence type="ECO:0000256" key="6">
    <source>
        <dbReference type="ARBA" id="ARBA00022777"/>
    </source>
</evidence>
<dbReference type="Gene3D" id="3.30.565.10">
    <property type="entry name" value="Histidine kinase-like ATPase, C-terminal domain"/>
    <property type="match status" value="1"/>
</dbReference>
<comment type="catalytic activity">
    <reaction evidence="1">
        <text>ATP + protein L-histidine = ADP + protein N-phospho-L-histidine.</text>
        <dbReference type="EC" id="2.7.13.3"/>
    </reaction>
</comment>
<accession>A0A221W469</accession>
<dbReference type="PANTHER" id="PTHR24421:SF10">
    <property type="entry name" value="NITRATE_NITRITE SENSOR PROTEIN NARQ"/>
    <property type="match status" value="1"/>
</dbReference>
<feature type="transmembrane region" description="Helical" evidence="9">
    <location>
        <begin position="120"/>
        <end position="140"/>
    </location>
</feature>
<dbReference type="GO" id="GO:0016020">
    <property type="term" value="C:membrane"/>
    <property type="evidence" value="ECO:0007669"/>
    <property type="project" value="InterPro"/>
</dbReference>
<keyword evidence="9" id="KW-0472">Membrane</keyword>
<feature type="transmembrane region" description="Helical" evidence="9">
    <location>
        <begin position="25"/>
        <end position="43"/>
    </location>
</feature>
<dbReference type="InterPro" id="IPR003594">
    <property type="entry name" value="HATPase_dom"/>
</dbReference>
<keyword evidence="5" id="KW-0547">Nucleotide-binding</keyword>
<dbReference type="InterPro" id="IPR005467">
    <property type="entry name" value="His_kinase_dom"/>
</dbReference>
<dbReference type="PANTHER" id="PTHR24421">
    <property type="entry name" value="NITRATE/NITRITE SENSOR PROTEIN NARX-RELATED"/>
    <property type="match status" value="1"/>
</dbReference>
<proteinExistence type="predicted"/>
<keyword evidence="6 11" id="KW-0418">Kinase</keyword>
<evidence type="ECO:0000256" key="9">
    <source>
        <dbReference type="SAM" id="Phobius"/>
    </source>
</evidence>
<evidence type="ECO:0000256" key="5">
    <source>
        <dbReference type="ARBA" id="ARBA00022741"/>
    </source>
</evidence>
<dbReference type="GO" id="GO:0046983">
    <property type="term" value="F:protein dimerization activity"/>
    <property type="evidence" value="ECO:0007669"/>
    <property type="project" value="InterPro"/>
</dbReference>